<dbReference type="Pfam" id="PF00001">
    <property type="entry name" value="7tm_1"/>
    <property type="match status" value="1"/>
</dbReference>
<feature type="transmembrane region" description="Helical" evidence="5">
    <location>
        <begin position="205"/>
        <end position="231"/>
    </location>
</feature>
<feature type="transmembrane region" description="Helical" evidence="5">
    <location>
        <begin position="23"/>
        <end position="47"/>
    </location>
</feature>
<feature type="domain" description="G-protein coupled receptors family 1 profile" evidence="6">
    <location>
        <begin position="39"/>
        <end position="319"/>
    </location>
</feature>
<comment type="caution">
    <text evidence="7">The sequence shown here is derived from an EMBL/GenBank/DDBJ whole genome shotgun (WGS) entry which is preliminary data.</text>
</comment>
<feature type="transmembrane region" description="Helical" evidence="5">
    <location>
        <begin position="295"/>
        <end position="321"/>
    </location>
</feature>
<organism evidence="7 9">
    <name type="scientific">Rotaria sordida</name>
    <dbReference type="NCBI Taxonomy" id="392033"/>
    <lineage>
        <taxon>Eukaryota</taxon>
        <taxon>Metazoa</taxon>
        <taxon>Spiralia</taxon>
        <taxon>Gnathifera</taxon>
        <taxon>Rotifera</taxon>
        <taxon>Eurotatoria</taxon>
        <taxon>Bdelloidea</taxon>
        <taxon>Philodinida</taxon>
        <taxon>Philodinidae</taxon>
        <taxon>Rotaria</taxon>
    </lineage>
</organism>
<evidence type="ECO:0000313" key="7">
    <source>
        <dbReference type="EMBL" id="CAF0746439.1"/>
    </source>
</evidence>
<sequence>MTNNESLPIDFDEFVKLTNISHWIYRVWTILYNILGITGNIFALFIFIHWTKRLSLYIYFSFLCIINILVIFIDMNYHFLIPFTTNSKILIEHFLPKACKCIFFLTYFFRYLFIWIIVMINIDRCLYLSEHSFKKILCQQRTAKIICCILILFSFFANFHFLIYFNQPIITQIPTNNTCFIDGLLCHCKTSHPTYRVFWKTIWPIYNLIIFAIIPLFIMIICCILIIRNIYLTRKNIYGKRHDSDVSVKSKNDHLHSITKTLICLDLLFPITIFPTLFLQIYVNYNAPKTCLKIGTLNLIFSIGFAMIYIKNTFAFFIFYLTGQKFRRAFSALVHGRKISDSTDSH</sequence>
<feature type="transmembrane region" description="Helical" evidence="5">
    <location>
        <begin position="143"/>
        <end position="165"/>
    </location>
</feature>
<keyword evidence="3 5" id="KW-1133">Transmembrane helix</keyword>
<dbReference type="EMBL" id="CAJNOO010000019">
    <property type="protein sequence ID" value="CAF0746439.1"/>
    <property type="molecule type" value="Genomic_DNA"/>
</dbReference>
<dbReference type="OrthoDB" id="10023491at2759"/>
<dbReference type="Gene3D" id="1.20.1070.10">
    <property type="entry name" value="Rhodopsin 7-helix transmembrane proteins"/>
    <property type="match status" value="1"/>
</dbReference>
<keyword evidence="2 5" id="KW-0812">Transmembrane</keyword>
<evidence type="ECO:0000256" key="5">
    <source>
        <dbReference type="SAM" id="Phobius"/>
    </source>
</evidence>
<dbReference type="PANTHER" id="PTHR46641">
    <property type="entry name" value="FMRFAMIDE RECEPTOR-RELATED"/>
    <property type="match status" value="1"/>
</dbReference>
<dbReference type="GO" id="GO:0004930">
    <property type="term" value="F:G protein-coupled receptor activity"/>
    <property type="evidence" value="ECO:0007669"/>
    <property type="project" value="InterPro"/>
</dbReference>
<evidence type="ECO:0000313" key="9">
    <source>
        <dbReference type="Proteomes" id="UP000663882"/>
    </source>
</evidence>
<keyword evidence="4 5" id="KW-0472">Membrane</keyword>
<dbReference type="InterPro" id="IPR000276">
    <property type="entry name" value="GPCR_Rhodpsn"/>
</dbReference>
<gene>
    <name evidence="8" type="ORF">OTI717_LOCUS25895</name>
    <name evidence="7" type="ORF">RFH988_LOCUS1044</name>
</gene>
<dbReference type="PRINTS" id="PR00237">
    <property type="entry name" value="GPCRRHODOPSN"/>
</dbReference>
<evidence type="ECO:0000256" key="3">
    <source>
        <dbReference type="ARBA" id="ARBA00022989"/>
    </source>
</evidence>
<dbReference type="InterPro" id="IPR052954">
    <property type="entry name" value="GPCR-Ligand_Int"/>
</dbReference>
<proteinExistence type="predicted"/>
<dbReference type="PANTHER" id="PTHR46641:SF2">
    <property type="entry name" value="FMRFAMIDE RECEPTOR"/>
    <property type="match status" value="1"/>
</dbReference>
<accession>A0A813P0J7</accession>
<feature type="transmembrane region" description="Helical" evidence="5">
    <location>
        <begin position="102"/>
        <end position="122"/>
    </location>
</feature>
<reference evidence="7" key="1">
    <citation type="submission" date="2021-02" db="EMBL/GenBank/DDBJ databases">
        <authorList>
            <person name="Nowell W R."/>
        </authorList>
    </citation>
    <scope>NUCLEOTIDE SEQUENCE</scope>
</reference>
<evidence type="ECO:0000256" key="2">
    <source>
        <dbReference type="ARBA" id="ARBA00022692"/>
    </source>
</evidence>
<dbReference type="AlphaFoldDB" id="A0A813P0J7"/>
<dbReference type="InterPro" id="IPR017452">
    <property type="entry name" value="GPCR_Rhodpsn_7TM"/>
</dbReference>
<dbReference type="Proteomes" id="UP000663882">
    <property type="component" value="Unassembled WGS sequence"/>
</dbReference>
<dbReference type="Proteomes" id="UP000663823">
    <property type="component" value="Unassembled WGS sequence"/>
</dbReference>
<name>A0A813P0J7_9BILA</name>
<comment type="subcellular location">
    <subcellularLocation>
        <location evidence="1">Membrane</location>
    </subcellularLocation>
</comment>
<protein>
    <recommendedName>
        <fullName evidence="6">G-protein coupled receptors family 1 profile domain-containing protein</fullName>
    </recommendedName>
</protein>
<dbReference type="GO" id="GO:0016020">
    <property type="term" value="C:membrane"/>
    <property type="evidence" value="ECO:0007669"/>
    <property type="project" value="UniProtKB-SubCell"/>
</dbReference>
<feature type="transmembrane region" description="Helical" evidence="5">
    <location>
        <begin position="261"/>
        <end position="283"/>
    </location>
</feature>
<evidence type="ECO:0000259" key="6">
    <source>
        <dbReference type="PROSITE" id="PS50262"/>
    </source>
</evidence>
<dbReference type="PROSITE" id="PS50262">
    <property type="entry name" value="G_PROTEIN_RECEP_F1_2"/>
    <property type="match status" value="1"/>
</dbReference>
<dbReference type="EMBL" id="CAJOAX010005270">
    <property type="protein sequence ID" value="CAF3941632.1"/>
    <property type="molecule type" value="Genomic_DNA"/>
</dbReference>
<feature type="transmembrane region" description="Helical" evidence="5">
    <location>
        <begin position="54"/>
        <end position="73"/>
    </location>
</feature>
<evidence type="ECO:0000256" key="4">
    <source>
        <dbReference type="ARBA" id="ARBA00023136"/>
    </source>
</evidence>
<evidence type="ECO:0000313" key="8">
    <source>
        <dbReference type="EMBL" id="CAF3941632.1"/>
    </source>
</evidence>
<dbReference type="SUPFAM" id="SSF81321">
    <property type="entry name" value="Family A G protein-coupled receptor-like"/>
    <property type="match status" value="1"/>
</dbReference>
<evidence type="ECO:0000256" key="1">
    <source>
        <dbReference type="ARBA" id="ARBA00004370"/>
    </source>
</evidence>